<keyword evidence="1" id="KW-0812">Transmembrane</keyword>
<keyword evidence="1" id="KW-0472">Membrane</keyword>
<dbReference type="AlphaFoldDB" id="A0AAW2ZAI0"/>
<feature type="transmembrane region" description="Helical" evidence="1">
    <location>
        <begin position="105"/>
        <end position="123"/>
    </location>
</feature>
<keyword evidence="3" id="KW-1185">Reference proteome</keyword>
<accession>A0AAW2ZAI0</accession>
<dbReference type="Proteomes" id="UP001431209">
    <property type="component" value="Unassembled WGS sequence"/>
</dbReference>
<evidence type="ECO:0000313" key="3">
    <source>
        <dbReference type="Proteomes" id="UP001431209"/>
    </source>
</evidence>
<name>A0AAW2ZAI0_9EUKA</name>
<feature type="transmembrane region" description="Helical" evidence="1">
    <location>
        <begin position="60"/>
        <end position="84"/>
    </location>
</feature>
<keyword evidence="1" id="KW-1133">Transmembrane helix</keyword>
<evidence type="ECO:0000313" key="2">
    <source>
        <dbReference type="EMBL" id="KAL0486873.1"/>
    </source>
</evidence>
<reference evidence="2 3" key="1">
    <citation type="submission" date="2024-03" db="EMBL/GenBank/DDBJ databases">
        <title>The Acrasis kona genome and developmental transcriptomes reveal deep origins of eukaryotic multicellular pathways.</title>
        <authorList>
            <person name="Sheikh S."/>
            <person name="Fu C.-J."/>
            <person name="Brown M.W."/>
            <person name="Baldauf S.L."/>
        </authorList>
    </citation>
    <scope>NUCLEOTIDE SEQUENCE [LARGE SCALE GENOMIC DNA]</scope>
    <source>
        <strain evidence="2 3">ATCC MYA-3509</strain>
    </source>
</reference>
<proteinExistence type="predicted"/>
<evidence type="ECO:0000256" key="1">
    <source>
        <dbReference type="SAM" id="Phobius"/>
    </source>
</evidence>
<protein>
    <submittedName>
        <fullName evidence="2">OppC</fullName>
    </submittedName>
</protein>
<dbReference type="EMBL" id="JAOPGA020001276">
    <property type="protein sequence ID" value="KAL0486873.1"/>
    <property type="molecule type" value="Genomic_DNA"/>
</dbReference>
<comment type="caution">
    <text evidence="2">The sequence shown here is derived from an EMBL/GenBank/DDBJ whole genome shotgun (WGS) entry which is preliminary data.</text>
</comment>
<feature type="transmembrane region" description="Helical" evidence="1">
    <location>
        <begin position="143"/>
        <end position="163"/>
    </location>
</feature>
<gene>
    <name evidence="2" type="ORF">AKO1_001211</name>
</gene>
<organism evidence="2 3">
    <name type="scientific">Acrasis kona</name>
    <dbReference type="NCBI Taxonomy" id="1008807"/>
    <lineage>
        <taxon>Eukaryota</taxon>
        <taxon>Discoba</taxon>
        <taxon>Heterolobosea</taxon>
        <taxon>Tetramitia</taxon>
        <taxon>Eutetramitia</taxon>
        <taxon>Acrasidae</taxon>
        <taxon>Acrasis</taxon>
    </lineage>
</organism>
<feature type="transmembrane region" description="Helical" evidence="1">
    <location>
        <begin position="20"/>
        <end position="40"/>
    </location>
</feature>
<sequence>MKSQEQQPDAFTFTSKILLLLNVPMVFATFGFGVSSINVSHKYEAYGTLGSCNISTFNSIFIANAVLDLLFGAVLCTLMTYGAASTDNHKLDRMLKRIVSTLRGAHSLIFSLALMMTLTYFLFTSSCKTSFDEFYLDVYYFVIVYWSCLGFSVICSIFCFIIVKISGRRRQELEQHEE</sequence>